<dbReference type="Gene3D" id="3.40.462.20">
    <property type="match status" value="1"/>
</dbReference>
<comment type="caution">
    <text evidence="7">The sequence shown here is derived from an EMBL/GenBank/DDBJ whole genome shotgun (WGS) entry which is preliminary data.</text>
</comment>
<evidence type="ECO:0000313" key="7">
    <source>
        <dbReference type="EMBL" id="TQN33218.1"/>
    </source>
</evidence>
<evidence type="ECO:0000256" key="1">
    <source>
        <dbReference type="ARBA" id="ARBA00001974"/>
    </source>
</evidence>
<dbReference type="Pfam" id="PF01565">
    <property type="entry name" value="FAD_binding_4"/>
    <property type="match status" value="1"/>
</dbReference>
<protein>
    <submittedName>
        <fullName evidence="7">FAD/FMN-containing dehydrogenase</fullName>
    </submittedName>
</protein>
<dbReference type="InterPro" id="IPR012951">
    <property type="entry name" value="BBE"/>
</dbReference>
<dbReference type="InterPro" id="IPR016169">
    <property type="entry name" value="FAD-bd_PCMH_sub2"/>
</dbReference>
<dbReference type="OrthoDB" id="545125at2"/>
<keyword evidence="5" id="KW-0560">Oxidoreductase</keyword>
<comment type="cofactor">
    <cofactor evidence="1">
        <name>FAD</name>
        <dbReference type="ChEBI" id="CHEBI:57692"/>
    </cofactor>
</comment>
<comment type="similarity">
    <text evidence="2">Belongs to the oxygen-dependent FAD-linked oxidoreductase family.</text>
</comment>
<reference evidence="7 8" key="1">
    <citation type="submission" date="2019-06" db="EMBL/GenBank/DDBJ databases">
        <title>Sequencing the genomes of 1000 actinobacteria strains.</title>
        <authorList>
            <person name="Klenk H.-P."/>
        </authorList>
    </citation>
    <scope>NUCLEOTIDE SEQUENCE [LARGE SCALE GENOMIC DNA]</scope>
    <source>
        <strain evidence="7 8">DSM 45015</strain>
    </source>
</reference>
<sequence>MEHGSAGLRITPDDYRYPTLKRGFNPRWTAEPHYVQLVHTPDEVVEALRTALAEEPATSDKKRITVRSGGHCYENFVCSDDVRVIIDVGLMNGVYYDSGMDAVCVEAGASNWDIGEKIGKKLGKVLPGGSCNTVGAGGHIIGGGFGLFSRQHGLTVDYLHAVEVAVVTEQGEVELVTAKHDSEDEDLKDLWWAHTGGGGGNFGVATRFWFRGLPHAPPGAYRVEAGWKWKDLLDNGYTDFHRIVTNFGDFFHNHQGKEGDRYADLFGILQLTPSTHDKVGLLAQIDASIPEAKERLREFVDMIDETVATTLTDRPEAHGEHPVLTGSKEPVHVEWDKLQQVGPLVNDESGKYKSAYLRKPLPDSQIQAMWNALTHPPDGISHAVMQIDAYGSKVNTVSNTETAMAQRDSVMKMQHQVYWKDGVDGTKPLEWIRNLYRTMYGWDTGVPVPNEVTDGCYINYPDVDVNDDKWNPSKTRWSELYYKHNYPRLQRAKKRWDPKNVFHHELSVELPKDSA</sequence>
<evidence type="ECO:0000256" key="4">
    <source>
        <dbReference type="ARBA" id="ARBA00022827"/>
    </source>
</evidence>
<dbReference type="PANTHER" id="PTHR42973:SF39">
    <property type="entry name" value="FAD-BINDING PCMH-TYPE DOMAIN-CONTAINING PROTEIN"/>
    <property type="match status" value="1"/>
</dbReference>
<dbReference type="InterPro" id="IPR006094">
    <property type="entry name" value="Oxid_FAD_bind_N"/>
</dbReference>
<dbReference type="PROSITE" id="PS51387">
    <property type="entry name" value="FAD_PCMH"/>
    <property type="match status" value="1"/>
</dbReference>
<dbReference type="Proteomes" id="UP000317422">
    <property type="component" value="Unassembled WGS sequence"/>
</dbReference>
<dbReference type="Gene3D" id="3.30.465.10">
    <property type="match status" value="1"/>
</dbReference>
<feature type="domain" description="FAD-binding PCMH-type" evidence="6">
    <location>
        <begin position="28"/>
        <end position="215"/>
    </location>
</feature>
<gene>
    <name evidence="7" type="ORF">FHX37_3223</name>
</gene>
<evidence type="ECO:0000256" key="5">
    <source>
        <dbReference type="ARBA" id="ARBA00023002"/>
    </source>
</evidence>
<dbReference type="RefSeq" id="WP_141924613.1">
    <property type="nucleotide sequence ID" value="NZ_VFQC01000001.1"/>
</dbReference>
<accession>A0A543NN12</accession>
<keyword evidence="4" id="KW-0274">FAD</keyword>
<proteinExistence type="inferred from homology"/>
<evidence type="ECO:0000256" key="2">
    <source>
        <dbReference type="ARBA" id="ARBA00005466"/>
    </source>
</evidence>
<dbReference type="GO" id="GO:0071949">
    <property type="term" value="F:FAD binding"/>
    <property type="evidence" value="ECO:0007669"/>
    <property type="project" value="InterPro"/>
</dbReference>
<dbReference type="InterPro" id="IPR016166">
    <property type="entry name" value="FAD-bd_PCMH"/>
</dbReference>
<keyword evidence="8" id="KW-1185">Reference proteome</keyword>
<dbReference type="InterPro" id="IPR050416">
    <property type="entry name" value="FAD-linked_Oxidoreductase"/>
</dbReference>
<evidence type="ECO:0000259" key="6">
    <source>
        <dbReference type="PROSITE" id="PS51387"/>
    </source>
</evidence>
<organism evidence="7 8">
    <name type="scientific">Haloactinospora alba</name>
    <dbReference type="NCBI Taxonomy" id="405555"/>
    <lineage>
        <taxon>Bacteria</taxon>
        <taxon>Bacillati</taxon>
        <taxon>Actinomycetota</taxon>
        <taxon>Actinomycetes</taxon>
        <taxon>Streptosporangiales</taxon>
        <taxon>Nocardiopsidaceae</taxon>
        <taxon>Haloactinospora</taxon>
    </lineage>
</organism>
<dbReference type="SUPFAM" id="SSF56176">
    <property type="entry name" value="FAD-binding/transporter-associated domain-like"/>
    <property type="match status" value="1"/>
</dbReference>
<evidence type="ECO:0000313" key="8">
    <source>
        <dbReference type="Proteomes" id="UP000317422"/>
    </source>
</evidence>
<dbReference type="AlphaFoldDB" id="A0A543NN12"/>
<dbReference type="PANTHER" id="PTHR42973">
    <property type="entry name" value="BINDING OXIDOREDUCTASE, PUTATIVE (AFU_ORTHOLOGUE AFUA_1G17690)-RELATED"/>
    <property type="match status" value="1"/>
</dbReference>
<keyword evidence="3" id="KW-0285">Flavoprotein</keyword>
<name>A0A543NN12_9ACTN</name>
<dbReference type="Pfam" id="PF08031">
    <property type="entry name" value="BBE"/>
    <property type="match status" value="1"/>
</dbReference>
<dbReference type="EMBL" id="VFQC01000001">
    <property type="protein sequence ID" value="TQN33218.1"/>
    <property type="molecule type" value="Genomic_DNA"/>
</dbReference>
<dbReference type="GO" id="GO:0016491">
    <property type="term" value="F:oxidoreductase activity"/>
    <property type="evidence" value="ECO:0007669"/>
    <property type="project" value="UniProtKB-KW"/>
</dbReference>
<evidence type="ECO:0000256" key="3">
    <source>
        <dbReference type="ARBA" id="ARBA00022630"/>
    </source>
</evidence>
<dbReference type="InterPro" id="IPR036318">
    <property type="entry name" value="FAD-bd_PCMH-like_sf"/>
</dbReference>